<feature type="region of interest" description="Disordered" evidence="1">
    <location>
        <begin position="103"/>
        <end position="132"/>
    </location>
</feature>
<evidence type="ECO:0000256" key="1">
    <source>
        <dbReference type="SAM" id="MobiDB-lite"/>
    </source>
</evidence>
<dbReference type="Proteomes" id="UP000799640">
    <property type="component" value="Unassembled WGS sequence"/>
</dbReference>
<evidence type="ECO:0000313" key="2">
    <source>
        <dbReference type="EMBL" id="KAF2398493.1"/>
    </source>
</evidence>
<name>A0A6G1HR13_9PEZI</name>
<keyword evidence="3" id="KW-1185">Reference proteome</keyword>
<gene>
    <name evidence="2" type="ORF">EJ06DRAFT_550417</name>
</gene>
<protein>
    <submittedName>
        <fullName evidence="2">Uncharacterized protein</fullName>
    </submittedName>
</protein>
<dbReference type="EMBL" id="ML996700">
    <property type="protein sequence ID" value="KAF2398493.1"/>
    <property type="molecule type" value="Genomic_DNA"/>
</dbReference>
<organism evidence="2 3">
    <name type="scientific">Trichodelitschia bisporula</name>
    <dbReference type="NCBI Taxonomy" id="703511"/>
    <lineage>
        <taxon>Eukaryota</taxon>
        <taxon>Fungi</taxon>
        <taxon>Dikarya</taxon>
        <taxon>Ascomycota</taxon>
        <taxon>Pezizomycotina</taxon>
        <taxon>Dothideomycetes</taxon>
        <taxon>Dothideomycetes incertae sedis</taxon>
        <taxon>Phaeotrichales</taxon>
        <taxon>Phaeotrichaceae</taxon>
        <taxon>Trichodelitschia</taxon>
    </lineage>
</organism>
<feature type="compositionally biased region" description="Polar residues" evidence="1">
    <location>
        <begin position="105"/>
        <end position="114"/>
    </location>
</feature>
<sequence>MPGRYARSGPKAAYLIAGLAFLSPRWPRWSGSDDRDDDAEYRDSHDGRAQGDILQAAPAPARRIHAGDRAVSHYIIELSLYRAKLTAPAPVALRSGGRGVMWASQGDTGATSRSYGCEGTEKLGGAFKNPDP</sequence>
<accession>A0A6G1HR13</accession>
<evidence type="ECO:0000313" key="3">
    <source>
        <dbReference type="Proteomes" id="UP000799640"/>
    </source>
</evidence>
<dbReference type="AlphaFoldDB" id="A0A6G1HR13"/>
<reference evidence="2" key="1">
    <citation type="journal article" date="2020" name="Stud. Mycol.">
        <title>101 Dothideomycetes genomes: a test case for predicting lifestyles and emergence of pathogens.</title>
        <authorList>
            <person name="Haridas S."/>
            <person name="Albert R."/>
            <person name="Binder M."/>
            <person name="Bloem J."/>
            <person name="Labutti K."/>
            <person name="Salamov A."/>
            <person name="Andreopoulos B."/>
            <person name="Baker S."/>
            <person name="Barry K."/>
            <person name="Bills G."/>
            <person name="Bluhm B."/>
            <person name="Cannon C."/>
            <person name="Castanera R."/>
            <person name="Culley D."/>
            <person name="Daum C."/>
            <person name="Ezra D."/>
            <person name="Gonzalez J."/>
            <person name="Henrissat B."/>
            <person name="Kuo A."/>
            <person name="Liang C."/>
            <person name="Lipzen A."/>
            <person name="Lutzoni F."/>
            <person name="Magnuson J."/>
            <person name="Mondo S."/>
            <person name="Nolan M."/>
            <person name="Ohm R."/>
            <person name="Pangilinan J."/>
            <person name="Park H.-J."/>
            <person name="Ramirez L."/>
            <person name="Alfaro M."/>
            <person name="Sun H."/>
            <person name="Tritt A."/>
            <person name="Yoshinaga Y."/>
            <person name="Zwiers L.-H."/>
            <person name="Turgeon B."/>
            <person name="Goodwin S."/>
            <person name="Spatafora J."/>
            <person name="Crous P."/>
            <person name="Grigoriev I."/>
        </authorList>
    </citation>
    <scope>NUCLEOTIDE SEQUENCE</scope>
    <source>
        <strain evidence="2">CBS 262.69</strain>
    </source>
</reference>
<proteinExistence type="predicted"/>
<feature type="region of interest" description="Disordered" evidence="1">
    <location>
        <begin position="26"/>
        <end position="50"/>
    </location>
</feature>